<dbReference type="GO" id="GO:0061575">
    <property type="term" value="F:cyclin-dependent protein serine/threonine kinase activator activity"/>
    <property type="evidence" value="ECO:0000318"/>
    <property type="project" value="GO_Central"/>
</dbReference>
<dbReference type="STRING" id="81824.A9V8X1"/>
<dbReference type="GO" id="GO:0005634">
    <property type="term" value="C:nucleus"/>
    <property type="evidence" value="ECO:0000318"/>
    <property type="project" value="GO_Central"/>
</dbReference>
<name>A9V8X1_MONBE</name>
<dbReference type="GeneID" id="5894409"/>
<reference evidence="4 5" key="1">
    <citation type="journal article" date="2008" name="Nature">
        <title>The genome of the choanoflagellate Monosiga brevicollis and the origin of metazoans.</title>
        <authorList>
            <consortium name="JGI Sequencing"/>
            <person name="King N."/>
            <person name="Westbrook M.J."/>
            <person name="Young S.L."/>
            <person name="Kuo A."/>
            <person name="Abedin M."/>
            <person name="Chapman J."/>
            <person name="Fairclough S."/>
            <person name="Hellsten U."/>
            <person name="Isogai Y."/>
            <person name="Letunic I."/>
            <person name="Marr M."/>
            <person name="Pincus D."/>
            <person name="Putnam N."/>
            <person name="Rokas A."/>
            <person name="Wright K.J."/>
            <person name="Zuzow R."/>
            <person name="Dirks W."/>
            <person name="Good M."/>
            <person name="Goodstein D."/>
            <person name="Lemons D."/>
            <person name="Li W."/>
            <person name="Lyons J.B."/>
            <person name="Morris A."/>
            <person name="Nichols S."/>
            <person name="Richter D.J."/>
            <person name="Salamov A."/>
            <person name="Bork P."/>
            <person name="Lim W.A."/>
            <person name="Manning G."/>
            <person name="Miller W.T."/>
            <person name="McGinnis W."/>
            <person name="Shapiro H."/>
            <person name="Tjian R."/>
            <person name="Grigoriev I.V."/>
            <person name="Rokhsar D."/>
        </authorList>
    </citation>
    <scope>NUCLEOTIDE SEQUENCE [LARGE SCALE GENOMIC DNA]</scope>
    <source>
        <strain evidence="5">MX1 / ATCC 50154</strain>
    </source>
</reference>
<dbReference type="AlphaFoldDB" id="A9V8X1"/>
<accession>A9V8X1</accession>
<dbReference type="PANTHER" id="PTHR10026">
    <property type="entry name" value="CYCLIN"/>
    <property type="match status" value="1"/>
</dbReference>
<organism evidence="4 5">
    <name type="scientific">Monosiga brevicollis</name>
    <name type="common">Choanoflagellate</name>
    <dbReference type="NCBI Taxonomy" id="81824"/>
    <lineage>
        <taxon>Eukaryota</taxon>
        <taxon>Choanoflagellata</taxon>
        <taxon>Craspedida</taxon>
        <taxon>Salpingoecidae</taxon>
        <taxon>Monosiga</taxon>
    </lineage>
</organism>
<dbReference type="GO" id="GO:0032786">
    <property type="term" value="P:positive regulation of DNA-templated transcription, elongation"/>
    <property type="evidence" value="ECO:0000318"/>
    <property type="project" value="GO_Central"/>
</dbReference>
<dbReference type="Proteomes" id="UP000001357">
    <property type="component" value="Unassembled WGS sequence"/>
</dbReference>
<keyword evidence="1" id="KW-0805">Transcription regulation</keyword>
<dbReference type="GO" id="GO:0008024">
    <property type="term" value="C:cyclin/CDK positive transcription elongation factor complex"/>
    <property type="evidence" value="ECO:0000318"/>
    <property type="project" value="GO_Central"/>
</dbReference>
<evidence type="ECO:0000256" key="2">
    <source>
        <dbReference type="ARBA" id="ARBA00023163"/>
    </source>
</evidence>
<dbReference type="GO" id="GO:0045944">
    <property type="term" value="P:positive regulation of transcription by RNA polymerase II"/>
    <property type="evidence" value="ECO:0000318"/>
    <property type="project" value="GO_Central"/>
</dbReference>
<evidence type="ECO:0000256" key="3">
    <source>
        <dbReference type="ARBA" id="ARBA00056850"/>
    </source>
</evidence>
<proteinExistence type="predicted"/>
<dbReference type="eggNOG" id="KOG0834">
    <property type="taxonomic scope" value="Eukaryota"/>
</dbReference>
<keyword evidence="2" id="KW-0804">Transcription</keyword>
<dbReference type="InterPro" id="IPR036915">
    <property type="entry name" value="Cyclin-like_sf"/>
</dbReference>
<dbReference type="EMBL" id="CH991569">
    <property type="protein sequence ID" value="EDQ86033.1"/>
    <property type="molecule type" value="Genomic_DNA"/>
</dbReference>
<dbReference type="Gene3D" id="1.10.472.10">
    <property type="entry name" value="Cyclin-like"/>
    <property type="match status" value="1"/>
</dbReference>
<dbReference type="SUPFAM" id="SSF47954">
    <property type="entry name" value="Cyclin-like"/>
    <property type="match status" value="1"/>
</dbReference>
<protein>
    <recommendedName>
        <fullName evidence="6">Cyclin N-terminal domain-containing protein</fullName>
    </recommendedName>
</protein>
<dbReference type="FunFam" id="1.10.472.10:FF:000181">
    <property type="entry name" value="Protein CBR-CIT-1.1"/>
    <property type="match status" value="1"/>
</dbReference>
<evidence type="ECO:0000256" key="1">
    <source>
        <dbReference type="ARBA" id="ARBA00023015"/>
    </source>
</evidence>
<comment type="function">
    <text evidence="3">Regulatory subunit of the cyclin-dependent kinase pair (CDK9/cyclin T) complex, also called positive transcription elongation factor B (P-TEFb), which is proposed to facilitate the transition from abortive to production elongation by phosphorylating the CTD (carboxy-terminal domain) of the large subunit of RNA polymerase II (RNAP II).</text>
</comment>
<dbReference type="InParanoid" id="A9V8X1"/>
<gene>
    <name evidence="4" type="ORF">MONBRDRAFT_28691</name>
</gene>
<dbReference type="InterPro" id="IPR043198">
    <property type="entry name" value="Cyclin/Ssn8"/>
</dbReference>
<sequence>MTTARALLAAEQLADSPSRRDDISAEKEARYRREGAVFIRQMAQELDITAANTIATCIWLFHRFYVKHSFKNYNRWNVAGGCFFAGLKAEEQPKRCKQVVPVFAQLKARRAGQPFDNSEKVGLSARLGCTEPTPAPTLPTHTSLVACCARVPKQQYLEQRERLLAFERFVLQELEFDLHVDHPFPILFDLAQRLESGWSCFKRSSGRYNLCVPLF</sequence>
<evidence type="ECO:0000313" key="5">
    <source>
        <dbReference type="Proteomes" id="UP000001357"/>
    </source>
</evidence>
<dbReference type="KEGG" id="mbr:MONBRDRAFT_28691"/>
<evidence type="ECO:0000313" key="4">
    <source>
        <dbReference type="EMBL" id="EDQ86033.1"/>
    </source>
</evidence>
<dbReference type="RefSeq" id="XP_001749227.1">
    <property type="nucleotide sequence ID" value="XM_001749175.1"/>
</dbReference>
<evidence type="ECO:0008006" key="6">
    <source>
        <dbReference type="Google" id="ProtNLM"/>
    </source>
</evidence>
<keyword evidence="5" id="KW-1185">Reference proteome</keyword>